<dbReference type="Gene3D" id="2.20.25.80">
    <property type="entry name" value="WRKY domain"/>
    <property type="match status" value="1"/>
</dbReference>
<gene>
    <name evidence="8" type="ORF">NC653_031242</name>
</gene>
<feature type="domain" description="WRKY" evidence="7">
    <location>
        <begin position="185"/>
        <end position="247"/>
    </location>
</feature>
<evidence type="ECO:0000256" key="1">
    <source>
        <dbReference type="ARBA" id="ARBA00004123"/>
    </source>
</evidence>
<dbReference type="PANTHER" id="PTHR31282">
    <property type="entry name" value="WRKY TRANSCRIPTION FACTOR 21-RELATED"/>
    <property type="match status" value="1"/>
</dbReference>
<keyword evidence="5" id="KW-0539">Nucleus</keyword>
<dbReference type="Proteomes" id="UP001164929">
    <property type="component" value="Chromosome 13"/>
</dbReference>
<proteinExistence type="predicted"/>
<dbReference type="InterPro" id="IPR003657">
    <property type="entry name" value="WRKY_dom"/>
</dbReference>
<dbReference type="SMART" id="SM00774">
    <property type="entry name" value="WRKY"/>
    <property type="match status" value="1"/>
</dbReference>
<dbReference type="GO" id="GO:0005634">
    <property type="term" value="C:nucleus"/>
    <property type="evidence" value="ECO:0007669"/>
    <property type="project" value="UniProtKB-SubCell"/>
</dbReference>
<sequence length="365" mass="40749">MFKNLRKQQETNMDETISLILHGCKLAKDLELNLANLASQPEIFSKSCEDIIRVFINARERLNVHQQDTTSYTHHMLVREPRELQQQQNIDPTLQEWPRTRCPSAMETLFHQSQVLGAEKTQMGSGDFFIELGSRSDHVQAIDASDPGRGSSSSSQRQRRRKDEAERRTVRVPAQQFGNTEIPPEDGFTWRKYGQKEILGSRFPRAYYRCTHQKLYHCLAKKQVQRLDDDPYTFEVAYRGEHTCHMSATAPSVPPPATDIAQEMAQTMSAQPQPSAATTLARWLEFSLGSGGSAGCSSSSMAAGAGSGGEGPSSTGGRYSKEADYPIIDMADAMFNSGSSSTNSMEFLFPSILEEKWDHASDKKP</sequence>
<dbReference type="SUPFAM" id="SSF118290">
    <property type="entry name" value="WRKY DNA-binding domain"/>
    <property type="match status" value="1"/>
</dbReference>
<dbReference type="GO" id="GO:0043565">
    <property type="term" value="F:sequence-specific DNA binding"/>
    <property type="evidence" value="ECO:0007669"/>
    <property type="project" value="InterPro"/>
</dbReference>
<dbReference type="PROSITE" id="PS50811">
    <property type="entry name" value="WRKY"/>
    <property type="match status" value="1"/>
</dbReference>
<comment type="subcellular location">
    <subcellularLocation>
        <location evidence="1">Nucleus</location>
    </subcellularLocation>
</comment>
<feature type="region of interest" description="Disordered" evidence="6">
    <location>
        <begin position="298"/>
        <end position="320"/>
    </location>
</feature>
<keyword evidence="4" id="KW-0804">Transcription</keyword>
<dbReference type="AlphaFoldDB" id="A0AAD6LXW1"/>
<evidence type="ECO:0000313" key="9">
    <source>
        <dbReference type="Proteomes" id="UP001164929"/>
    </source>
</evidence>
<dbReference type="InterPro" id="IPR044810">
    <property type="entry name" value="WRKY_plant"/>
</dbReference>
<evidence type="ECO:0000256" key="5">
    <source>
        <dbReference type="ARBA" id="ARBA00023242"/>
    </source>
</evidence>
<comment type="caution">
    <text evidence="8">The sequence shown here is derived from an EMBL/GenBank/DDBJ whole genome shotgun (WGS) entry which is preliminary data.</text>
</comment>
<reference evidence="8" key="1">
    <citation type="journal article" date="2023" name="Mol. Ecol. Resour.">
        <title>Chromosome-level genome assembly of a triploid poplar Populus alba 'Berolinensis'.</title>
        <authorList>
            <person name="Chen S."/>
            <person name="Yu Y."/>
            <person name="Wang X."/>
            <person name="Wang S."/>
            <person name="Zhang T."/>
            <person name="Zhou Y."/>
            <person name="He R."/>
            <person name="Meng N."/>
            <person name="Wang Y."/>
            <person name="Liu W."/>
            <person name="Liu Z."/>
            <person name="Liu J."/>
            <person name="Guo Q."/>
            <person name="Huang H."/>
            <person name="Sederoff R.R."/>
            <person name="Wang G."/>
            <person name="Qu G."/>
            <person name="Chen S."/>
        </authorList>
    </citation>
    <scope>NUCLEOTIDE SEQUENCE</scope>
    <source>
        <strain evidence="8">SC-2020</strain>
    </source>
</reference>
<evidence type="ECO:0000256" key="6">
    <source>
        <dbReference type="SAM" id="MobiDB-lite"/>
    </source>
</evidence>
<evidence type="ECO:0000313" key="8">
    <source>
        <dbReference type="EMBL" id="KAJ6975328.1"/>
    </source>
</evidence>
<evidence type="ECO:0000256" key="4">
    <source>
        <dbReference type="ARBA" id="ARBA00023163"/>
    </source>
</evidence>
<feature type="region of interest" description="Disordered" evidence="6">
    <location>
        <begin position="140"/>
        <end position="170"/>
    </location>
</feature>
<accession>A0AAD6LXW1</accession>
<evidence type="ECO:0000259" key="7">
    <source>
        <dbReference type="PROSITE" id="PS50811"/>
    </source>
</evidence>
<evidence type="ECO:0000256" key="2">
    <source>
        <dbReference type="ARBA" id="ARBA00023015"/>
    </source>
</evidence>
<protein>
    <submittedName>
        <fullName evidence="8">WRKY transcription factor 55-like</fullName>
    </submittedName>
</protein>
<dbReference type="InterPro" id="IPR036576">
    <property type="entry name" value="WRKY_dom_sf"/>
</dbReference>
<dbReference type="GO" id="GO:0003700">
    <property type="term" value="F:DNA-binding transcription factor activity"/>
    <property type="evidence" value="ECO:0007669"/>
    <property type="project" value="InterPro"/>
</dbReference>
<keyword evidence="3" id="KW-0238">DNA-binding</keyword>
<evidence type="ECO:0000256" key="3">
    <source>
        <dbReference type="ARBA" id="ARBA00023125"/>
    </source>
</evidence>
<keyword evidence="9" id="KW-1185">Reference proteome</keyword>
<organism evidence="8 9">
    <name type="scientific">Populus alba x Populus x berolinensis</name>
    <dbReference type="NCBI Taxonomy" id="444605"/>
    <lineage>
        <taxon>Eukaryota</taxon>
        <taxon>Viridiplantae</taxon>
        <taxon>Streptophyta</taxon>
        <taxon>Embryophyta</taxon>
        <taxon>Tracheophyta</taxon>
        <taxon>Spermatophyta</taxon>
        <taxon>Magnoliopsida</taxon>
        <taxon>eudicotyledons</taxon>
        <taxon>Gunneridae</taxon>
        <taxon>Pentapetalae</taxon>
        <taxon>rosids</taxon>
        <taxon>fabids</taxon>
        <taxon>Malpighiales</taxon>
        <taxon>Salicaceae</taxon>
        <taxon>Saliceae</taxon>
        <taxon>Populus</taxon>
    </lineage>
</organism>
<dbReference type="EMBL" id="JAQIZT010000013">
    <property type="protein sequence ID" value="KAJ6975328.1"/>
    <property type="molecule type" value="Genomic_DNA"/>
</dbReference>
<dbReference type="Pfam" id="PF03106">
    <property type="entry name" value="WRKY"/>
    <property type="match status" value="1"/>
</dbReference>
<keyword evidence="2" id="KW-0805">Transcription regulation</keyword>
<name>A0AAD6LXW1_9ROSI</name>